<evidence type="ECO:0000313" key="14">
    <source>
        <dbReference type="EMBL" id="OXV11073.1"/>
    </source>
</evidence>
<dbReference type="FunFam" id="3.80.10.10:FF:000296">
    <property type="entry name" value="mRNA export factor MEX67"/>
    <property type="match status" value="1"/>
</dbReference>
<keyword evidence="6" id="KW-0677">Repeat</keyword>
<feature type="region of interest" description="Disordered" evidence="11">
    <location>
        <begin position="99"/>
        <end position="118"/>
    </location>
</feature>
<reference evidence="14 15" key="1">
    <citation type="journal article" date="2015" name="Environ. Microbiol.">
        <title>Metagenome sequence of Elaphomyces granulatus from sporocarp tissue reveals Ascomycota ectomycorrhizal fingerprints of genome expansion and a Proteobacteria-rich microbiome.</title>
        <authorList>
            <person name="Quandt C.A."/>
            <person name="Kohler A."/>
            <person name="Hesse C.N."/>
            <person name="Sharpton T.J."/>
            <person name="Martin F."/>
            <person name="Spatafora J.W."/>
        </authorList>
    </citation>
    <scope>NUCLEOTIDE SEQUENCE [LARGE SCALE GENOMIC DNA]</scope>
    <source>
        <strain evidence="14 15">OSC145934</strain>
    </source>
</reference>
<evidence type="ECO:0000256" key="7">
    <source>
        <dbReference type="ARBA" id="ARBA00022816"/>
    </source>
</evidence>
<evidence type="ECO:0000256" key="6">
    <source>
        <dbReference type="ARBA" id="ARBA00022737"/>
    </source>
</evidence>
<dbReference type="InterPro" id="IPR032710">
    <property type="entry name" value="NTF2-like_dom_sf"/>
</dbReference>
<keyword evidence="5" id="KW-0433">Leucine-rich repeat</keyword>
<evidence type="ECO:0000259" key="12">
    <source>
        <dbReference type="PROSITE" id="PS50177"/>
    </source>
</evidence>
<dbReference type="InterPro" id="IPR057125">
    <property type="entry name" value="NXF1/2/3/5-like_LRR"/>
</dbReference>
<dbReference type="FunFam" id="1.10.8.10:FF:000018">
    <property type="entry name" value="Nuclear RNA export factor 1"/>
    <property type="match status" value="1"/>
</dbReference>
<dbReference type="SUPFAM" id="SSF52058">
    <property type="entry name" value="L domain-like"/>
    <property type="match status" value="1"/>
</dbReference>
<keyword evidence="8" id="KW-0539">Nucleus</keyword>
<dbReference type="Pfam" id="PF24048">
    <property type="entry name" value="LRR_NXF1-5"/>
    <property type="match status" value="1"/>
</dbReference>
<dbReference type="InterPro" id="IPR001611">
    <property type="entry name" value="Leu-rich_rpt"/>
</dbReference>
<protein>
    <recommendedName>
        <fullName evidence="10">mRNA export factor MEX67</fullName>
    </recommendedName>
</protein>
<dbReference type="EMBL" id="NPHW01002619">
    <property type="protein sequence ID" value="OXV11073.1"/>
    <property type="molecule type" value="Genomic_DNA"/>
</dbReference>
<evidence type="ECO:0000256" key="8">
    <source>
        <dbReference type="ARBA" id="ARBA00023242"/>
    </source>
</evidence>
<dbReference type="GO" id="GO:0016973">
    <property type="term" value="P:poly(A)+ mRNA export from nucleus"/>
    <property type="evidence" value="ECO:0007669"/>
    <property type="project" value="TreeGrafter"/>
</dbReference>
<keyword evidence="7" id="KW-0509">mRNA transport</keyword>
<dbReference type="InterPro" id="IPR018222">
    <property type="entry name" value="Nuclear_transport_factor_2_euk"/>
</dbReference>
<dbReference type="SUPFAM" id="SSF46934">
    <property type="entry name" value="UBA-like"/>
    <property type="match status" value="1"/>
</dbReference>
<dbReference type="Gene3D" id="3.80.10.10">
    <property type="entry name" value="Ribonuclease Inhibitor"/>
    <property type="match status" value="1"/>
</dbReference>
<dbReference type="GO" id="GO:0042272">
    <property type="term" value="C:nuclear RNA export factor complex"/>
    <property type="evidence" value="ECO:0007669"/>
    <property type="project" value="UniProtKB-ARBA"/>
</dbReference>
<comment type="similarity">
    <text evidence="2">Belongs to the NXF family.</text>
</comment>
<name>A0A232M3V4_9EURO</name>
<evidence type="ECO:0000256" key="9">
    <source>
        <dbReference type="ARBA" id="ARBA00055253"/>
    </source>
</evidence>
<feature type="region of interest" description="Disordered" evidence="11">
    <location>
        <begin position="1"/>
        <end position="84"/>
    </location>
</feature>
<feature type="domain" description="NTF2" evidence="12">
    <location>
        <begin position="397"/>
        <end position="568"/>
    </location>
</feature>
<feature type="domain" description="TAP-C" evidence="13">
    <location>
        <begin position="612"/>
        <end position="667"/>
    </location>
</feature>
<dbReference type="PROSITE" id="PS51450">
    <property type="entry name" value="LRR"/>
    <property type="match status" value="1"/>
</dbReference>
<dbReference type="GO" id="GO:0003723">
    <property type="term" value="F:RNA binding"/>
    <property type="evidence" value="ECO:0007669"/>
    <property type="project" value="TreeGrafter"/>
</dbReference>
<evidence type="ECO:0000256" key="3">
    <source>
        <dbReference type="ARBA" id="ARBA00022448"/>
    </source>
</evidence>
<sequence length="668" mass="74128">MLKLSTATMHNMGRAKVSRGRSRGPDRGAVRKRGGNRVDRDGDFDMDRNVDRGRGGKKARGYSGRGNLMIASTQGRDQRKMSIDRDRTRNAIQKALSDNTTTSQANFGRPAAKSGTSQAIIRGWKQSKASSNPDGGIQSLVAFLEKKMTPSDSKASANTRTRITKWRVEGDALIVSVRPELMFRLLKINGFSFAGAALTIEEYGQPAVGEASTADTKAKLTTFLGKRYFQQTKLLNLSGLGDDPDLVSMGLFSTTSTKSRFFPALMKMWELGFDSPEKCRNAVDSVSLANNQLDDISDVTTLSQTIPNVKNLDLSNNNFKDLEALSGWRWKFRRLEFLDLTGSPLSADPSFKDTMLKWYPKLRILNNTEVRTTAEIAAQGKAPIPVQPAYFRDDSQIAENFVRAFFVGYDNDRNDLVNGIYDNNSTFSFNVNTSIPRASQQNSIPSWDPYIKKSRNILKINHLPAQMSRSYVGSEKIRELWNTLPRTKHPDMAARPEEWLIECHSIPGLPDPSEQCEVGVGGLLIVVHGKFDEISPSKVDTRSFDRTFVIGPGGGARGVRVISDMLTLRAYGGHDAWDPNSQQPNPPGPRVNHPQAPDGYGAPAPGKTDARVQQEQMILQMSFKTRMTLVYSEMALSGNGWNMEAALRNFEELKVQGKLPQDAFLLVM</sequence>
<dbReference type="PANTHER" id="PTHR10662:SF22">
    <property type="entry name" value="NUCLEAR RNA EXPORT FACTOR 1"/>
    <property type="match status" value="1"/>
</dbReference>
<dbReference type="PROSITE" id="PS50177">
    <property type="entry name" value="NTF2_DOMAIN"/>
    <property type="match status" value="1"/>
</dbReference>
<keyword evidence="4" id="KW-0963">Cytoplasm</keyword>
<comment type="subcellular location">
    <subcellularLocation>
        <location evidence="1">Nucleus</location>
    </subcellularLocation>
</comment>
<evidence type="ECO:0000256" key="11">
    <source>
        <dbReference type="SAM" id="MobiDB-lite"/>
    </source>
</evidence>
<comment type="function">
    <text evidence="9">Involved in the export of mRNA from the nucleus to the cytoplasm.</text>
</comment>
<evidence type="ECO:0000313" key="15">
    <source>
        <dbReference type="Proteomes" id="UP000243515"/>
    </source>
</evidence>
<dbReference type="SUPFAM" id="SSF54427">
    <property type="entry name" value="NTF2-like"/>
    <property type="match status" value="1"/>
</dbReference>
<feature type="region of interest" description="Disordered" evidence="11">
    <location>
        <begin position="573"/>
        <end position="610"/>
    </location>
</feature>
<dbReference type="CDD" id="cd14342">
    <property type="entry name" value="UBA_TAP-C"/>
    <property type="match status" value="1"/>
</dbReference>
<keyword evidence="15" id="KW-1185">Reference proteome</keyword>
<keyword evidence="3" id="KW-0813">Transport</keyword>
<comment type="caution">
    <text evidence="14">The sequence shown here is derived from an EMBL/GenBank/DDBJ whole genome shotgun (WGS) entry which is preliminary data.</text>
</comment>
<organism evidence="14 15">
    <name type="scientific">Elaphomyces granulatus</name>
    <dbReference type="NCBI Taxonomy" id="519963"/>
    <lineage>
        <taxon>Eukaryota</taxon>
        <taxon>Fungi</taxon>
        <taxon>Dikarya</taxon>
        <taxon>Ascomycota</taxon>
        <taxon>Pezizomycotina</taxon>
        <taxon>Eurotiomycetes</taxon>
        <taxon>Eurotiomycetidae</taxon>
        <taxon>Eurotiales</taxon>
        <taxon>Elaphomycetaceae</taxon>
        <taxon>Elaphomyces</taxon>
    </lineage>
</organism>
<evidence type="ECO:0000256" key="1">
    <source>
        <dbReference type="ARBA" id="ARBA00004123"/>
    </source>
</evidence>
<dbReference type="InterPro" id="IPR005637">
    <property type="entry name" value="TAP_C_dom"/>
</dbReference>
<dbReference type="AlphaFoldDB" id="A0A232M3V4"/>
<evidence type="ECO:0000256" key="5">
    <source>
        <dbReference type="ARBA" id="ARBA00022614"/>
    </source>
</evidence>
<dbReference type="Pfam" id="PF22602">
    <property type="entry name" value="NXF_NTF2"/>
    <property type="match status" value="1"/>
</dbReference>
<dbReference type="FunFam" id="3.10.450.50:FF:000013">
    <property type="entry name" value="mRNA export factor mex67"/>
    <property type="match status" value="1"/>
</dbReference>
<accession>A0A232M3V4</accession>
<evidence type="ECO:0000256" key="10">
    <source>
        <dbReference type="ARBA" id="ARBA00069694"/>
    </source>
</evidence>
<dbReference type="PROSITE" id="PS51281">
    <property type="entry name" value="TAP_C"/>
    <property type="match status" value="1"/>
</dbReference>
<dbReference type="Pfam" id="PF03943">
    <property type="entry name" value="TAP_C"/>
    <property type="match status" value="1"/>
</dbReference>
<proteinExistence type="inferred from homology"/>
<dbReference type="InterPro" id="IPR002075">
    <property type="entry name" value="NTF2_dom"/>
</dbReference>
<dbReference type="PANTHER" id="PTHR10662">
    <property type="entry name" value="NUCLEAR RNA EXPORT FACTOR"/>
    <property type="match status" value="1"/>
</dbReference>
<evidence type="ECO:0000259" key="13">
    <source>
        <dbReference type="PROSITE" id="PS51281"/>
    </source>
</evidence>
<feature type="compositionally biased region" description="Basic and acidic residues" evidence="11">
    <location>
        <begin position="36"/>
        <end position="54"/>
    </location>
</feature>
<dbReference type="Gene3D" id="1.10.8.10">
    <property type="entry name" value="DNA helicase RuvA subunit, C-terminal domain"/>
    <property type="match status" value="1"/>
</dbReference>
<dbReference type="SMART" id="SM00804">
    <property type="entry name" value="TAP_C"/>
    <property type="match status" value="1"/>
</dbReference>
<dbReference type="InterPro" id="IPR032675">
    <property type="entry name" value="LRR_dom_sf"/>
</dbReference>
<dbReference type="InterPro" id="IPR030217">
    <property type="entry name" value="NXF_fam"/>
</dbReference>
<dbReference type="OrthoDB" id="25872at2759"/>
<evidence type="ECO:0000256" key="2">
    <source>
        <dbReference type="ARBA" id="ARBA00009285"/>
    </source>
</evidence>
<evidence type="ECO:0000256" key="4">
    <source>
        <dbReference type="ARBA" id="ARBA00022490"/>
    </source>
</evidence>
<dbReference type="Gene3D" id="3.10.450.50">
    <property type="match status" value="2"/>
</dbReference>
<gene>
    <name evidence="14" type="ORF">Egran_01169</name>
</gene>
<dbReference type="InterPro" id="IPR009060">
    <property type="entry name" value="UBA-like_sf"/>
</dbReference>
<dbReference type="Proteomes" id="UP000243515">
    <property type="component" value="Unassembled WGS sequence"/>
</dbReference>